<feature type="compositionally biased region" description="Low complexity" evidence="1">
    <location>
        <begin position="363"/>
        <end position="382"/>
    </location>
</feature>
<feature type="compositionally biased region" description="Polar residues" evidence="1">
    <location>
        <begin position="34"/>
        <end position="43"/>
    </location>
</feature>
<evidence type="ECO:0000313" key="2">
    <source>
        <dbReference type="EMBL" id="KDR08194.1"/>
    </source>
</evidence>
<evidence type="ECO:0000256" key="1">
    <source>
        <dbReference type="SAM" id="MobiDB-lite"/>
    </source>
</evidence>
<dbReference type="EMBL" id="KK853354">
    <property type="protein sequence ID" value="KDR08194.1"/>
    <property type="molecule type" value="Genomic_DNA"/>
</dbReference>
<reference evidence="2 3" key="1">
    <citation type="journal article" date="2014" name="Nat. Commun.">
        <title>Molecular traces of alternative social organization in a termite genome.</title>
        <authorList>
            <person name="Terrapon N."/>
            <person name="Li C."/>
            <person name="Robertson H.M."/>
            <person name="Ji L."/>
            <person name="Meng X."/>
            <person name="Booth W."/>
            <person name="Chen Z."/>
            <person name="Childers C.P."/>
            <person name="Glastad K.M."/>
            <person name="Gokhale K."/>
            <person name="Gowin J."/>
            <person name="Gronenberg W."/>
            <person name="Hermansen R.A."/>
            <person name="Hu H."/>
            <person name="Hunt B.G."/>
            <person name="Huylmans A.K."/>
            <person name="Khalil S.M."/>
            <person name="Mitchell R.D."/>
            <person name="Munoz-Torres M.C."/>
            <person name="Mustard J.A."/>
            <person name="Pan H."/>
            <person name="Reese J.T."/>
            <person name="Scharf M.E."/>
            <person name="Sun F."/>
            <person name="Vogel H."/>
            <person name="Xiao J."/>
            <person name="Yang W."/>
            <person name="Yang Z."/>
            <person name="Yang Z."/>
            <person name="Zhou J."/>
            <person name="Zhu J."/>
            <person name="Brent C.S."/>
            <person name="Elsik C.G."/>
            <person name="Goodisman M.A."/>
            <person name="Liberles D.A."/>
            <person name="Roe R.M."/>
            <person name="Vargo E.L."/>
            <person name="Vilcinskas A."/>
            <person name="Wang J."/>
            <person name="Bornberg-Bauer E."/>
            <person name="Korb J."/>
            <person name="Zhang G."/>
            <person name="Liebig J."/>
        </authorList>
    </citation>
    <scope>NUCLEOTIDE SEQUENCE [LARGE SCALE GENOMIC DNA]</scope>
    <source>
        <tissue evidence="2">Whole organism</tissue>
    </source>
</reference>
<gene>
    <name evidence="2" type="ORF">L798_01911</name>
</gene>
<feature type="compositionally biased region" description="Basic and acidic residues" evidence="1">
    <location>
        <begin position="44"/>
        <end position="62"/>
    </location>
</feature>
<proteinExistence type="predicted"/>
<dbReference type="AlphaFoldDB" id="A0A067QK60"/>
<keyword evidence="3" id="KW-1185">Reference proteome</keyword>
<feature type="region of interest" description="Disordered" evidence="1">
    <location>
        <begin position="363"/>
        <end position="494"/>
    </location>
</feature>
<name>A0A067QK60_ZOONE</name>
<feature type="compositionally biased region" description="Polar residues" evidence="1">
    <location>
        <begin position="289"/>
        <end position="300"/>
    </location>
</feature>
<organism evidence="2 3">
    <name type="scientific">Zootermopsis nevadensis</name>
    <name type="common">Dampwood termite</name>
    <dbReference type="NCBI Taxonomy" id="136037"/>
    <lineage>
        <taxon>Eukaryota</taxon>
        <taxon>Metazoa</taxon>
        <taxon>Ecdysozoa</taxon>
        <taxon>Arthropoda</taxon>
        <taxon>Hexapoda</taxon>
        <taxon>Insecta</taxon>
        <taxon>Pterygota</taxon>
        <taxon>Neoptera</taxon>
        <taxon>Polyneoptera</taxon>
        <taxon>Dictyoptera</taxon>
        <taxon>Blattodea</taxon>
        <taxon>Blattoidea</taxon>
        <taxon>Termitoidae</taxon>
        <taxon>Termopsidae</taxon>
        <taxon>Zootermopsis</taxon>
    </lineage>
</organism>
<protein>
    <submittedName>
        <fullName evidence="2">Uncharacterized protein</fullName>
    </submittedName>
</protein>
<evidence type="ECO:0000313" key="3">
    <source>
        <dbReference type="Proteomes" id="UP000027135"/>
    </source>
</evidence>
<feature type="compositionally biased region" description="Low complexity" evidence="1">
    <location>
        <begin position="303"/>
        <end position="312"/>
    </location>
</feature>
<sequence>MFSNNALHECETDIRARDKETELELADAGGLLSEQMTDPNSSRETGRLKDDSKDEKSCCRGERTEDDKVFQKECKLQYEGTKKLKNLPKEIGRTMQDTPNTSDSAAKVTLEKKMDVSDNENNIYENGADEESEPRYTVAQLISAFNRHQEVVTKTSLEVTMTTSDKETKIPSIILNSGNSKFPTGANALRLFIPDIDITNEPPKRKQKRKYSLGSGVTKEREQNAETYQVSKATVEPSKDLYQTEDDEAFQSLESSSSLTTNDYDSITSVLIPEETVDEKQDGQLEQEITSASKQATTEDSVNENIDSTNNNHNDDSSTICTLVVEPPTADRVPNAEQEQSLHTVNVNKFQLSVDVTPNYLRSGSLSSDASATSSEGSGSMSWEELTPPGTATPSSTKHEPQQWPQKAAATSPGRRHTSRSRSPSVNRDSWGRICTGTYNRAMEKLVNKQENTGASGPSRRPNRKSLTLLSPPHVISPSEKIRRKSIPVIKHFS</sequence>
<feature type="region of interest" description="Disordered" evidence="1">
    <location>
        <begin position="25"/>
        <end position="62"/>
    </location>
</feature>
<accession>A0A067QK60</accession>
<feature type="region of interest" description="Disordered" evidence="1">
    <location>
        <begin position="200"/>
        <end position="230"/>
    </location>
</feature>
<dbReference type="Proteomes" id="UP000027135">
    <property type="component" value="Unassembled WGS sequence"/>
</dbReference>
<feature type="region of interest" description="Disordered" evidence="1">
    <location>
        <begin position="289"/>
        <end position="319"/>
    </location>
</feature>
<dbReference type="InParanoid" id="A0A067QK60"/>